<evidence type="ECO:0000313" key="1">
    <source>
        <dbReference type="EMBL" id="SKA79143.1"/>
    </source>
</evidence>
<sequence>MIARHTPSALWQAPWPGLQSDLERQIENALDAHNTPIRVWFRADDVAAPGTIWTSCCDVFLRHRTPLSPALVPAWMSLARWKTLYKVARGADWGWHQHGWQHRNHEPEGELKNEFGSFRPVQEQQQDIQRGVEKLHKTIGSAFIPVFTPPWNRMSQQAILGLRDQGLSGLSRSCGSAPACPDGLTEFPVHVDLHTRRSPEAEKDRQALLKEFGDALKTGTCGFMLHHQRMNEHALAFLETLLTVLGSDARLHTVHIGELLHEAQEKCSVLA</sequence>
<proteinExistence type="predicted"/>
<evidence type="ECO:0008006" key="3">
    <source>
        <dbReference type="Google" id="ProtNLM"/>
    </source>
</evidence>
<dbReference type="STRING" id="1121442.SAMN02745702_02506"/>
<evidence type="ECO:0000313" key="2">
    <source>
        <dbReference type="Proteomes" id="UP000189733"/>
    </source>
</evidence>
<name>A0A1T4WP68_9BACT</name>
<dbReference type="GO" id="GO:0005975">
    <property type="term" value="P:carbohydrate metabolic process"/>
    <property type="evidence" value="ECO:0007669"/>
    <property type="project" value="InterPro"/>
</dbReference>
<dbReference type="Gene3D" id="3.20.20.370">
    <property type="entry name" value="Glycoside hydrolase/deacetylase"/>
    <property type="match status" value="1"/>
</dbReference>
<dbReference type="Proteomes" id="UP000189733">
    <property type="component" value="Unassembled WGS sequence"/>
</dbReference>
<organism evidence="1 2">
    <name type="scientific">Desulfobaculum bizertense DSM 18034</name>
    <dbReference type="NCBI Taxonomy" id="1121442"/>
    <lineage>
        <taxon>Bacteria</taxon>
        <taxon>Pseudomonadati</taxon>
        <taxon>Thermodesulfobacteriota</taxon>
        <taxon>Desulfovibrionia</taxon>
        <taxon>Desulfovibrionales</taxon>
        <taxon>Desulfovibrionaceae</taxon>
        <taxon>Desulfobaculum</taxon>
    </lineage>
</organism>
<accession>A0A1T4WP68</accession>
<dbReference type="InterPro" id="IPR011330">
    <property type="entry name" value="Glyco_hydro/deAcase_b/a-brl"/>
</dbReference>
<dbReference type="AlphaFoldDB" id="A0A1T4WP68"/>
<protein>
    <recommendedName>
        <fullName evidence="3">Polysaccharide deacetylase</fullName>
    </recommendedName>
</protein>
<dbReference type="RefSeq" id="WP_078685786.1">
    <property type="nucleotide sequence ID" value="NZ_FUYA01000009.1"/>
</dbReference>
<dbReference type="SUPFAM" id="SSF88713">
    <property type="entry name" value="Glycoside hydrolase/deacetylase"/>
    <property type="match status" value="1"/>
</dbReference>
<dbReference type="OrthoDB" id="5417728at2"/>
<reference evidence="1 2" key="1">
    <citation type="submission" date="2017-02" db="EMBL/GenBank/DDBJ databases">
        <authorList>
            <person name="Peterson S.W."/>
        </authorList>
    </citation>
    <scope>NUCLEOTIDE SEQUENCE [LARGE SCALE GENOMIC DNA]</scope>
    <source>
        <strain evidence="1 2">DSM 18034</strain>
    </source>
</reference>
<keyword evidence="2" id="KW-1185">Reference proteome</keyword>
<dbReference type="EMBL" id="FUYA01000009">
    <property type="protein sequence ID" value="SKA79143.1"/>
    <property type="molecule type" value="Genomic_DNA"/>
</dbReference>
<gene>
    <name evidence="1" type="ORF">SAMN02745702_02506</name>
</gene>